<dbReference type="GO" id="GO:0016757">
    <property type="term" value="F:glycosyltransferase activity"/>
    <property type="evidence" value="ECO:0007669"/>
    <property type="project" value="UniProtKB-KW"/>
</dbReference>
<evidence type="ECO:0000256" key="3">
    <source>
        <dbReference type="ARBA" id="ARBA00022679"/>
    </source>
</evidence>
<evidence type="ECO:0000256" key="6">
    <source>
        <dbReference type="SAM" id="MobiDB-lite"/>
    </source>
</evidence>
<proteinExistence type="inferred from homology"/>
<evidence type="ECO:0000313" key="8">
    <source>
        <dbReference type="Proteomes" id="UP001604336"/>
    </source>
</evidence>
<evidence type="ECO:0000256" key="4">
    <source>
        <dbReference type="RuleBase" id="RU003718"/>
    </source>
</evidence>
<evidence type="ECO:0000313" key="7">
    <source>
        <dbReference type="EMBL" id="KAL2525309.1"/>
    </source>
</evidence>
<dbReference type="PROSITE" id="PS00375">
    <property type="entry name" value="UDPGT"/>
    <property type="match status" value="1"/>
</dbReference>
<comment type="caution">
    <text evidence="7">The sequence shown here is derived from an EMBL/GenBank/DDBJ whole genome shotgun (WGS) entry which is preliminary data.</text>
</comment>
<keyword evidence="8" id="KW-1185">Reference proteome</keyword>
<reference evidence="8" key="1">
    <citation type="submission" date="2024-07" db="EMBL/GenBank/DDBJ databases">
        <title>Two chromosome-level genome assemblies of Korean endemic species Abeliophyllum distichum and Forsythia ovata (Oleaceae).</title>
        <authorList>
            <person name="Jang H."/>
        </authorList>
    </citation>
    <scope>NUCLEOTIDE SEQUENCE [LARGE SCALE GENOMIC DNA]</scope>
</reference>
<sequence>MEALGDILVLPFFGQGHLFPCIELCKLLSSYNYKLILVIPSHLSSSIPSSLHHNHSLVEVLEIPASNTPLPTPTPTPPPELGAAPPPPPDVPEEEGSLPGSGHGHGPRPNNQNHQELGKGIESFINVRYKNSGQTRPLCVVIDVMMSWSKELFKKMEIPTVSFFTSGACSAAMEYAAWKARVDDMKPGETRLLPGLPESMALSNLDIKRRAHRPPSRFHGGEKPGSHGPGRLPGGMDFRPRGPPGGMNFRPRGPGGPPGGMNFGPPGPGQPPKWLEEADGSTALLINTCDDLEHPFLNYISSEIGKSVLGVGPLLPDKYWKSVESSSVLRDDESRSNKKSNYTEDEVVQWLDSKPSKSVIYVSFGSEVGPTLEEYAELAEALGEMNQPFIWVIQPGSGTHGPPPGFFGGQPGSAKDEGYYPHGLQEKVGERGLIIKGWAPQLLILSHPSTGGFLSHCGWNSTVEAFGLGVPILAWPIRGDQFYDAKLVVSHLKVGHMVSIGGDFSEVVKKDDIMQQVEKLMGDEEVHNRAIGLGHIFGNGYPSTSMASLKAFLELITQ</sequence>
<dbReference type="Pfam" id="PF00201">
    <property type="entry name" value="UDPGT"/>
    <property type="match status" value="1"/>
</dbReference>
<feature type="region of interest" description="Disordered" evidence="6">
    <location>
        <begin position="212"/>
        <end position="273"/>
    </location>
</feature>
<evidence type="ECO:0000256" key="2">
    <source>
        <dbReference type="ARBA" id="ARBA00022676"/>
    </source>
</evidence>
<dbReference type="EC" id="2.4.1.-" evidence="5"/>
<dbReference type="PANTHER" id="PTHR48047">
    <property type="entry name" value="GLYCOSYLTRANSFERASE"/>
    <property type="match status" value="1"/>
</dbReference>
<evidence type="ECO:0000256" key="5">
    <source>
        <dbReference type="RuleBase" id="RU362057"/>
    </source>
</evidence>
<dbReference type="Gene3D" id="3.40.50.2000">
    <property type="entry name" value="Glycogen Phosphorylase B"/>
    <property type="match status" value="3"/>
</dbReference>
<dbReference type="AlphaFoldDB" id="A0ABD1UJS3"/>
<keyword evidence="3 4" id="KW-0808">Transferase</keyword>
<comment type="similarity">
    <text evidence="1 4">Belongs to the UDP-glycosyltransferase family.</text>
</comment>
<dbReference type="CDD" id="cd03784">
    <property type="entry name" value="GT1_Gtf-like"/>
    <property type="match status" value="1"/>
</dbReference>
<name>A0ABD1UJS3_9LAMI</name>
<accession>A0ABD1UJS3</accession>
<organism evidence="7 8">
    <name type="scientific">Abeliophyllum distichum</name>
    <dbReference type="NCBI Taxonomy" id="126358"/>
    <lineage>
        <taxon>Eukaryota</taxon>
        <taxon>Viridiplantae</taxon>
        <taxon>Streptophyta</taxon>
        <taxon>Embryophyta</taxon>
        <taxon>Tracheophyta</taxon>
        <taxon>Spermatophyta</taxon>
        <taxon>Magnoliopsida</taxon>
        <taxon>eudicotyledons</taxon>
        <taxon>Gunneridae</taxon>
        <taxon>Pentapetalae</taxon>
        <taxon>asterids</taxon>
        <taxon>lamiids</taxon>
        <taxon>Lamiales</taxon>
        <taxon>Oleaceae</taxon>
        <taxon>Forsythieae</taxon>
        <taxon>Abeliophyllum</taxon>
    </lineage>
</organism>
<dbReference type="GO" id="GO:0016138">
    <property type="term" value="P:glycoside biosynthetic process"/>
    <property type="evidence" value="ECO:0007669"/>
    <property type="project" value="UniProtKB-ARBA"/>
</dbReference>
<keyword evidence="2 4" id="KW-0328">Glycosyltransferase</keyword>
<dbReference type="EMBL" id="JBFOLK010000003">
    <property type="protein sequence ID" value="KAL2525309.1"/>
    <property type="molecule type" value="Genomic_DNA"/>
</dbReference>
<dbReference type="FunFam" id="3.40.50.2000:FF:000060">
    <property type="entry name" value="Glycosyltransferase"/>
    <property type="match status" value="1"/>
</dbReference>
<dbReference type="SUPFAM" id="SSF53756">
    <property type="entry name" value="UDP-Glycosyltransferase/glycogen phosphorylase"/>
    <property type="match status" value="1"/>
</dbReference>
<dbReference type="Proteomes" id="UP001604336">
    <property type="component" value="Unassembled WGS sequence"/>
</dbReference>
<feature type="region of interest" description="Disordered" evidence="6">
    <location>
        <begin position="65"/>
        <end position="116"/>
    </location>
</feature>
<dbReference type="InterPro" id="IPR002213">
    <property type="entry name" value="UDP_glucos_trans"/>
</dbReference>
<protein>
    <recommendedName>
        <fullName evidence="5">Glycosyltransferase</fullName>
        <ecNumber evidence="5">2.4.1.-</ecNumber>
    </recommendedName>
</protein>
<feature type="compositionally biased region" description="Pro residues" evidence="6">
    <location>
        <begin position="70"/>
        <end position="90"/>
    </location>
</feature>
<dbReference type="PANTHER" id="PTHR48047:SF131">
    <property type="entry name" value="GLYCOSYLTRANSFERASE"/>
    <property type="match status" value="1"/>
</dbReference>
<gene>
    <name evidence="7" type="ORF">Adt_10363</name>
</gene>
<evidence type="ECO:0000256" key="1">
    <source>
        <dbReference type="ARBA" id="ARBA00009995"/>
    </source>
</evidence>
<dbReference type="InterPro" id="IPR035595">
    <property type="entry name" value="UDP_glycos_trans_CS"/>
</dbReference>